<keyword evidence="3" id="KW-0472">Membrane</keyword>
<keyword evidence="5" id="KW-1185">Reference proteome</keyword>
<dbReference type="Gene3D" id="3.80.10.10">
    <property type="entry name" value="Ribonuclease Inhibitor"/>
    <property type="match status" value="1"/>
</dbReference>
<accession>A0A6P5JXS4</accession>
<dbReference type="InterPro" id="IPR032675">
    <property type="entry name" value="LRR_dom_sf"/>
</dbReference>
<dbReference type="AlphaFoldDB" id="A0A6P5JXS4"/>
<keyword evidence="1" id="KW-0433">Leucine-rich repeat</keyword>
<keyword evidence="3" id="KW-1133">Transmembrane helix</keyword>
<organism evidence="5 6">
    <name type="scientific">Phascolarctos cinereus</name>
    <name type="common">Koala</name>
    <dbReference type="NCBI Taxonomy" id="38626"/>
    <lineage>
        <taxon>Eukaryota</taxon>
        <taxon>Metazoa</taxon>
        <taxon>Chordata</taxon>
        <taxon>Craniata</taxon>
        <taxon>Vertebrata</taxon>
        <taxon>Euteleostomi</taxon>
        <taxon>Mammalia</taxon>
        <taxon>Metatheria</taxon>
        <taxon>Diprotodontia</taxon>
        <taxon>Phascolarctidae</taxon>
        <taxon>Phascolarctos</taxon>
    </lineage>
</organism>
<sequence>MKLGHNPWDCSCELQDFGAFLQELLIASLLEDASSVTCHSPVTLKGFPVWNISDFGCQPTFLPATLGNVLDKTVVPVTLVSVVLLVLLWLLLVLWKMKHNRVRWQLGKGIAVGTCRKEFIRPQKSSGHPNRKRQVTIKEMASQITTVEQPSRSALAS</sequence>
<keyword evidence="2" id="KW-0732">Signal</keyword>
<evidence type="ECO:0000313" key="6">
    <source>
        <dbReference type="RefSeq" id="XP_020837521.1"/>
    </source>
</evidence>
<reference evidence="6" key="1">
    <citation type="submission" date="2025-08" db="UniProtKB">
        <authorList>
            <consortium name="RefSeq"/>
        </authorList>
    </citation>
    <scope>IDENTIFICATION</scope>
    <source>
        <tissue evidence="6">Spleen</tissue>
    </source>
</reference>
<evidence type="ECO:0000256" key="2">
    <source>
        <dbReference type="ARBA" id="ARBA00022729"/>
    </source>
</evidence>
<feature type="domain" description="LRRCT" evidence="4">
    <location>
        <begin position="6"/>
        <end position="58"/>
    </location>
</feature>
<proteinExistence type="predicted"/>
<dbReference type="InterPro" id="IPR000483">
    <property type="entry name" value="Cys-rich_flank_reg_C"/>
</dbReference>
<dbReference type="KEGG" id="pcw:110205326"/>
<gene>
    <name evidence="6" type="primary">LOC110205326</name>
</gene>
<name>A0A6P5JXS4_PHACI</name>
<dbReference type="GeneID" id="110205326"/>
<evidence type="ECO:0000313" key="5">
    <source>
        <dbReference type="Proteomes" id="UP000515140"/>
    </source>
</evidence>
<dbReference type="Proteomes" id="UP000515140">
    <property type="component" value="Unplaced"/>
</dbReference>
<evidence type="ECO:0000259" key="4">
    <source>
        <dbReference type="SMART" id="SM00082"/>
    </source>
</evidence>
<protein>
    <submittedName>
        <fullName evidence="6">Toll-like receptor 6 isoform X1</fullName>
    </submittedName>
</protein>
<feature type="transmembrane region" description="Helical" evidence="3">
    <location>
        <begin position="74"/>
        <end position="95"/>
    </location>
</feature>
<evidence type="ECO:0000256" key="3">
    <source>
        <dbReference type="SAM" id="Phobius"/>
    </source>
</evidence>
<evidence type="ECO:0000256" key="1">
    <source>
        <dbReference type="ARBA" id="ARBA00022614"/>
    </source>
</evidence>
<keyword evidence="3" id="KW-0812">Transmembrane</keyword>
<dbReference type="SMART" id="SM00082">
    <property type="entry name" value="LRRCT"/>
    <property type="match status" value="1"/>
</dbReference>
<dbReference type="RefSeq" id="XP_020837521.1">
    <property type="nucleotide sequence ID" value="XM_020981862.1"/>
</dbReference>
<dbReference type="InParanoid" id="A0A6P5JXS4"/>